<evidence type="ECO:0000256" key="1">
    <source>
        <dbReference type="SAM" id="SignalP"/>
    </source>
</evidence>
<sequence>MKGFVLPVLAVASLLSAPVFAETDLTEEELKKRGFAGGIEFGFNMTTGNTETTAYRTRIDVDHFLIGWRNNYVIETDYKEDDEETKEERYFGSAQGNREWEFAPNSYTFFRYSYENDRFNGMEDANTISVGYGQRVLETETLFLDLEGGPGYRTNDANEQDDEWIARLAGNLAWDISDTAKFTQRLSSEIGQNNTISRSESALTANVIGSLAMKVSFTVTHQTDPAEEDDGEELDSTDTRTAVTLLYKF</sequence>
<dbReference type="Pfam" id="PF04338">
    <property type="entry name" value="DUF481"/>
    <property type="match status" value="1"/>
</dbReference>
<dbReference type="InterPro" id="IPR007433">
    <property type="entry name" value="DUF481"/>
</dbReference>
<accession>A0ABY1WLL8</accession>
<organism evidence="2 3">
    <name type="scientific">Corallincola spongiicola</name>
    <dbReference type="NCBI Taxonomy" id="2520508"/>
    <lineage>
        <taxon>Bacteria</taxon>
        <taxon>Pseudomonadati</taxon>
        <taxon>Pseudomonadota</taxon>
        <taxon>Gammaproteobacteria</taxon>
        <taxon>Alteromonadales</taxon>
        <taxon>Psychromonadaceae</taxon>
        <taxon>Corallincola</taxon>
    </lineage>
</organism>
<dbReference type="EMBL" id="SHLY01000007">
    <property type="protein sequence ID" value="TAA41788.1"/>
    <property type="molecule type" value="Genomic_DNA"/>
</dbReference>
<dbReference type="Proteomes" id="UP000292544">
    <property type="component" value="Unassembled WGS sequence"/>
</dbReference>
<protein>
    <submittedName>
        <fullName evidence="2">DUF481 domain-containing protein</fullName>
    </submittedName>
</protein>
<feature type="chain" id="PRO_5047547070" evidence="1">
    <location>
        <begin position="22"/>
        <end position="249"/>
    </location>
</feature>
<reference evidence="3" key="1">
    <citation type="submission" date="2019-02" db="EMBL/GenBank/DDBJ databases">
        <title>Draft genome sequence of Muricauda sp. 176CP4-71.</title>
        <authorList>
            <person name="Park J.-S."/>
        </authorList>
    </citation>
    <scope>NUCLEOTIDE SEQUENCE [LARGE SCALE GENOMIC DNA]</scope>
    <source>
        <strain evidence="3">176GS2-150</strain>
    </source>
</reference>
<evidence type="ECO:0000313" key="2">
    <source>
        <dbReference type="EMBL" id="TAA41788.1"/>
    </source>
</evidence>
<name>A0ABY1WLL8_9GAMM</name>
<dbReference type="RefSeq" id="WP_130567680.1">
    <property type="nucleotide sequence ID" value="NZ_SHLY01000007.1"/>
</dbReference>
<keyword evidence="1" id="KW-0732">Signal</keyword>
<keyword evidence="3" id="KW-1185">Reference proteome</keyword>
<feature type="signal peptide" evidence="1">
    <location>
        <begin position="1"/>
        <end position="21"/>
    </location>
</feature>
<evidence type="ECO:0000313" key="3">
    <source>
        <dbReference type="Proteomes" id="UP000292544"/>
    </source>
</evidence>
<comment type="caution">
    <text evidence="2">The sequence shown here is derived from an EMBL/GenBank/DDBJ whole genome shotgun (WGS) entry which is preliminary data.</text>
</comment>
<proteinExistence type="predicted"/>
<gene>
    <name evidence="2" type="ORF">EXY25_16250</name>
</gene>